<protein>
    <submittedName>
        <fullName evidence="3">Uncharacterized protein</fullName>
    </submittedName>
</protein>
<evidence type="ECO:0000256" key="2">
    <source>
        <dbReference type="SAM" id="SignalP"/>
    </source>
</evidence>
<dbReference type="Proteomes" id="UP000824596">
    <property type="component" value="Unassembled WGS sequence"/>
</dbReference>
<dbReference type="AlphaFoldDB" id="A0A9P8N2D0"/>
<dbReference type="RefSeq" id="XP_044723901.1">
    <property type="nucleotide sequence ID" value="XM_044860268.1"/>
</dbReference>
<proteinExistence type="predicted"/>
<organism evidence="3 4">
    <name type="scientific">Hirsutella rhossiliensis</name>
    <dbReference type="NCBI Taxonomy" id="111463"/>
    <lineage>
        <taxon>Eukaryota</taxon>
        <taxon>Fungi</taxon>
        <taxon>Dikarya</taxon>
        <taxon>Ascomycota</taxon>
        <taxon>Pezizomycotina</taxon>
        <taxon>Sordariomycetes</taxon>
        <taxon>Hypocreomycetidae</taxon>
        <taxon>Hypocreales</taxon>
        <taxon>Ophiocordycipitaceae</taxon>
        <taxon>Hirsutella</taxon>
    </lineage>
</organism>
<name>A0A9P8N2D0_9HYPO</name>
<sequence length="106" mass="11214">MVRLIAAVAVAFATISVAQSSGDDGKQGNQPVGNADQPEPPSAQGPDAERPWLDAAKESLAEVQSLLDQLIRNPPTPPQDPGNQTEPNSDKKPEPGQKPEERKPEA</sequence>
<evidence type="ECO:0000313" key="4">
    <source>
        <dbReference type="Proteomes" id="UP000824596"/>
    </source>
</evidence>
<accession>A0A9P8N2D0</accession>
<feature type="chain" id="PRO_5040312363" evidence="2">
    <location>
        <begin position="21"/>
        <end position="106"/>
    </location>
</feature>
<keyword evidence="4" id="KW-1185">Reference proteome</keyword>
<gene>
    <name evidence="3" type="ORF">HRG_01797</name>
</gene>
<feature type="region of interest" description="Disordered" evidence="1">
    <location>
        <begin position="17"/>
        <end position="52"/>
    </location>
</feature>
<keyword evidence="2" id="KW-0732">Signal</keyword>
<dbReference type="EMBL" id="JAIZPD010000002">
    <property type="protein sequence ID" value="KAH0966388.1"/>
    <property type="molecule type" value="Genomic_DNA"/>
</dbReference>
<feature type="compositionally biased region" description="Basic and acidic residues" evidence="1">
    <location>
        <begin position="88"/>
        <end position="106"/>
    </location>
</feature>
<comment type="caution">
    <text evidence="3">The sequence shown here is derived from an EMBL/GenBank/DDBJ whole genome shotgun (WGS) entry which is preliminary data.</text>
</comment>
<feature type="compositionally biased region" description="Polar residues" evidence="1">
    <location>
        <begin position="17"/>
        <end position="32"/>
    </location>
</feature>
<reference evidence="3" key="1">
    <citation type="submission" date="2021-09" db="EMBL/GenBank/DDBJ databases">
        <title>A high-quality genome of the endoparasitic fungus Hirsutella rhossiliensis with a comparison of Hirsutella genomes reveals transposable elements contributing to genome size variation.</title>
        <authorList>
            <person name="Lin R."/>
            <person name="Jiao Y."/>
            <person name="Sun X."/>
            <person name="Ling J."/>
            <person name="Xie B."/>
            <person name="Cheng X."/>
        </authorList>
    </citation>
    <scope>NUCLEOTIDE SEQUENCE</scope>
    <source>
        <strain evidence="3">HR02</strain>
    </source>
</reference>
<dbReference type="GeneID" id="68350926"/>
<feature type="signal peptide" evidence="2">
    <location>
        <begin position="1"/>
        <end position="20"/>
    </location>
</feature>
<evidence type="ECO:0000256" key="1">
    <source>
        <dbReference type="SAM" id="MobiDB-lite"/>
    </source>
</evidence>
<evidence type="ECO:0000313" key="3">
    <source>
        <dbReference type="EMBL" id="KAH0966388.1"/>
    </source>
</evidence>
<feature type="region of interest" description="Disordered" evidence="1">
    <location>
        <begin position="66"/>
        <end position="106"/>
    </location>
</feature>